<dbReference type="InterPro" id="IPR020568">
    <property type="entry name" value="Ribosomal_Su5_D2-typ_SF"/>
</dbReference>
<dbReference type="PANTHER" id="PTHR33992:SF1">
    <property type="entry name" value="RIBONUCLEASE P PROTEIN COMPONENT"/>
    <property type="match status" value="1"/>
</dbReference>
<dbReference type="EC" id="3.1.26.5" evidence="7 8"/>
<dbReference type="AlphaFoldDB" id="A0A7X5AP12"/>
<organism evidence="9 10">
    <name type="scientific">Halomonas alimentaria</name>
    <dbReference type="NCBI Taxonomy" id="147248"/>
    <lineage>
        <taxon>Bacteria</taxon>
        <taxon>Pseudomonadati</taxon>
        <taxon>Pseudomonadota</taxon>
        <taxon>Gammaproteobacteria</taxon>
        <taxon>Oceanospirillales</taxon>
        <taxon>Halomonadaceae</taxon>
        <taxon>Halomonas</taxon>
    </lineage>
</organism>
<evidence type="ECO:0000313" key="10">
    <source>
        <dbReference type="Proteomes" id="UP000487929"/>
    </source>
</evidence>
<dbReference type="GO" id="GO:0001682">
    <property type="term" value="P:tRNA 5'-leader removal"/>
    <property type="evidence" value="ECO:0007669"/>
    <property type="project" value="UniProtKB-UniRule"/>
</dbReference>
<dbReference type="NCBIfam" id="TIGR00188">
    <property type="entry name" value="rnpA"/>
    <property type="match status" value="1"/>
</dbReference>
<evidence type="ECO:0000256" key="6">
    <source>
        <dbReference type="ARBA" id="ARBA00022884"/>
    </source>
</evidence>
<dbReference type="GO" id="GO:0004526">
    <property type="term" value="F:ribonuclease P activity"/>
    <property type="evidence" value="ECO:0007669"/>
    <property type="project" value="UniProtKB-UniRule"/>
</dbReference>
<evidence type="ECO:0000313" key="9">
    <source>
        <dbReference type="EMBL" id="NAW34670.1"/>
    </source>
</evidence>
<dbReference type="HAMAP" id="MF_00227">
    <property type="entry name" value="RNase_P"/>
    <property type="match status" value="1"/>
</dbReference>
<dbReference type="Gene3D" id="3.30.230.10">
    <property type="match status" value="1"/>
</dbReference>
<comment type="function">
    <text evidence="1 7">RNaseP catalyzes the removal of the 5'-leader sequence from pre-tRNA to produce the mature 5'-terminus. It can also cleave other RNA substrates such as 4.5S RNA. The protein component plays an auxiliary but essential role in vivo by binding to the 5'-leader sequence and broadening the substrate specificity of the ribozyme.</text>
</comment>
<evidence type="ECO:0000256" key="5">
    <source>
        <dbReference type="ARBA" id="ARBA00022801"/>
    </source>
</evidence>
<comment type="caution">
    <text evidence="9">The sequence shown here is derived from an EMBL/GenBank/DDBJ whole genome shotgun (WGS) entry which is preliminary data.</text>
</comment>
<evidence type="ECO:0000256" key="3">
    <source>
        <dbReference type="ARBA" id="ARBA00022722"/>
    </source>
</evidence>
<dbReference type="RefSeq" id="WP_161431933.1">
    <property type="nucleotide sequence ID" value="NZ_WUTT01000001.1"/>
</dbReference>
<keyword evidence="3 7" id="KW-0540">Nuclease</keyword>
<keyword evidence="10" id="KW-1185">Reference proteome</keyword>
<dbReference type="InterPro" id="IPR020539">
    <property type="entry name" value="RNase_P_CS"/>
</dbReference>
<dbReference type="PANTHER" id="PTHR33992">
    <property type="entry name" value="RIBONUCLEASE P PROTEIN COMPONENT"/>
    <property type="match status" value="1"/>
</dbReference>
<evidence type="ECO:0000256" key="7">
    <source>
        <dbReference type="HAMAP-Rule" id="MF_00227"/>
    </source>
</evidence>
<dbReference type="SUPFAM" id="SSF54211">
    <property type="entry name" value="Ribosomal protein S5 domain 2-like"/>
    <property type="match status" value="1"/>
</dbReference>
<evidence type="ECO:0000256" key="1">
    <source>
        <dbReference type="ARBA" id="ARBA00002663"/>
    </source>
</evidence>
<dbReference type="Proteomes" id="UP000487929">
    <property type="component" value="Unassembled WGS sequence"/>
</dbReference>
<dbReference type="GO" id="GO:0042781">
    <property type="term" value="F:3'-tRNA processing endoribonuclease activity"/>
    <property type="evidence" value="ECO:0007669"/>
    <property type="project" value="TreeGrafter"/>
</dbReference>
<accession>A0A7X5AP12</accession>
<name>A0A7X5AP12_9GAMM</name>
<keyword evidence="6 7" id="KW-0694">RNA-binding</keyword>
<dbReference type="OrthoDB" id="9796422at2"/>
<evidence type="ECO:0000256" key="2">
    <source>
        <dbReference type="ARBA" id="ARBA00022694"/>
    </source>
</evidence>
<dbReference type="GO" id="GO:0000049">
    <property type="term" value="F:tRNA binding"/>
    <property type="evidence" value="ECO:0007669"/>
    <property type="project" value="UniProtKB-UniRule"/>
</dbReference>
<reference evidence="9 10" key="1">
    <citation type="submission" date="2019-12" db="EMBL/GenBank/DDBJ databases">
        <title>Draft genome sequencing of Halomonas alimentaria DSM 15356.</title>
        <authorList>
            <person name="Pandiyan K."/>
            <person name="Kushwaha P."/>
            <person name="Gowdham M."/>
            <person name="Chakdar H."/>
            <person name="Singh A."/>
            <person name="Kumar M."/>
            <person name="Saxena A.K."/>
        </authorList>
    </citation>
    <scope>NUCLEOTIDE SEQUENCE [LARGE SCALE GENOMIC DNA]</scope>
    <source>
        <strain evidence="9 10">DSM 15356</strain>
    </source>
</reference>
<evidence type="ECO:0000256" key="4">
    <source>
        <dbReference type="ARBA" id="ARBA00022759"/>
    </source>
</evidence>
<dbReference type="PROSITE" id="PS00648">
    <property type="entry name" value="RIBONUCLEASE_P"/>
    <property type="match status" value="1"/>
</dbReference>
<dbReference type="EMBL" id="WUTT01000001">
    <property type="protein sequence ID" value="NAW34670.1"/>
    <property type="molecule type" value="Genomic_DNA"/>
</dbReference>
<gene>
    <name evidence="7" type="primary">rnpA</name>
    <name evidence="9" type="ORF">GRB96_09595</name>
</gene>
<protein>
    <recommendedName>
        <fullName evidence="7 8">Ribonuclease P protein component</fullName>
        <shortName evidence="7">RNase P protein</shortName>
        <shortName evidence="7">RNaseP protein</shortName>
        <ecNumber evidence="7 8">3.1.26.5</ecNumber>
    </recommendedName>
    <alternativeName>
        <fullName evidence="7">Protein C5</fullName>
    </alternativeName>
</protein>
<comment type="similarity">
    <text evidence="7">Belongs to the RnpA family.</text>
</comment>
<keyword evidence="5 7" id="KW-0378">Hydrolase</keyword>
<dbReference type="GO" id="GO:0030677">
    <property type="term" value="C:ribonuclease P complex"/>
    <property type="evidence" value="ECO:0007669"/>
    <property type="project" value="TreeGrafter"/>
</dbReference>
<sequence length="125" mass="14545">MPRQSFPRRLRLLTAGDYRQVFENATFKVHGKGLMALASPNDLGHPRIGLVISKKSMRRAVDRNRVKRLVRESIRFQQHRLPAVDIVILSRRGVGELDNETLHRQLFGMWRRLVREALKTPARDP</sequence>
<comment type="catalytic activity">
    <reaction evidence="7">
        <text>Endonucleolytic cleavage of RNA, removing 5'-extranucleotides from tRNA precursor.</text>
        <dbReference type="EC" id="3.1.26.5"/>
    </reaction>
</comment>
<keyword evidence="2 7" id="KW-0819">tRNA processing</keyword>
<keyword evidence="4 7" id="KW-0255">Endonuclease</keyword>
<dbReference type="Pfam" id="PF00825">
    <property type="entry name" value="Ribonuclease_P"/>
    <property type="match status" value="1"/>
</dbReference>
<proteinExistence type="inferred from homology"/>
<dbReference type="InterPro" id="IPR014721">
    <property type="entry name" value="Ribsml_uS5_D2-typ_fold_subgr"/>
</dbReference>
<comment type="subunit">
    <text evidence="7">Consists of a catalytic RNA component (M1 or rnpB) and a protein subunit.</text>
</comment>
<evidence type="ECO:0000256" key="8">
    <source>
        <dbReference type="NCBIfam" id="TIGR00188"/>
    </source>
</evidence>
<dbReference type="InterPro" id="IPR000100">
    <property type="entry name" value="RNase_P"/>
</dbReference>